<evidence type="ECO:0000256" key="3">
    <source>
        <dbReference type="ARBA" id="ARBA00022723"/>
    </source>
</evidence>
<dbReference type="Gene3D" id="3.40.30.10">
    <property type="entry name" value="Glutaredoxin"/>
    <property type="match status" value="1"/>
</dbReference>
<evidence type="ECO:0000313" key="14">
    <source>
        <dbReference type="Proteomes" id="UP000276133"/>
    </source>
</evidence>
<keyword evidence="11" id="KW-0812">Transmembrane</keyword>
<organism evidence="13 14">
    <name type="scientific">Brachionus plicatilis</name>
    <name type="common">Marine rotifer</name>
    <name type="synonym">Brachionus muelleri</name>
    <dbReference type="NCBI Taxonomy" id="10195"/>
    <lineage>
        <taxon>Eukaryota</taxon>
        <taxon>Metazoa</taxon>
        <taxon>Spiralia</taxon>
        <taxon>Gnathifera</taxon>
        <taxon>Rotifera</taxon>
        <taxon>Eurotatoria</taxon>
        <taxon>Monogononta</taxon>
        <taxon>Pseudotrocha</taxon>
        <taxon>Ploima</taxon>
        <taxon>Brachionidae</taxon>
        <taxon>Brachionus</taxon>
    </lineage>
</organism>
<feature type="domain" description="Thioredoxin" evidence="12">
    <location>
        <begin position="105"/>
        <end position="271"/>
    </location>
</feature>
<keyword evidence="14" id="KW-1185">Reference proteome</keyword>
<evidence type="ECO:0000256" key="5">
    <source>
        <dbReference type="ARBA" id="ARBA00023008"/>
    </source>
</evidence>
<gene>
    <name evidence="13" type="ORF">BpHYR1_047329</name>
</gene>
<dbReference type="InterPro" id="IPR017276">
    <property type="entry name" value="Synth_of_cyt-c-oxidase_Sco1/2"/>
</dbReference>
<comment type="function">
    <text evidence="8">Copper metallochaperone essential for the synthesis and maturation of cytochrome c oxidase subunit II (MT-CO2/COX2) by facilitating the incorporation of copper into the Cu(A) site of MT-CO2/COX2.</text>
</comment>
<evidence type="ECO:0000256" key="8">
    <source>
        <dbReference type="PIRNR" id="PIRNR037736"/>
    </source>
</evidence>
<feature type="binding site" evidence="9">
    <location>
        <position position="143"/>
    </location>
    <ligand>
        <name>Cu cation</name>
        <dbReference type="ChEBI" id="CHEBI:23378"/>
    </ligand>
</feature>
<accession>A0A3M7S3H1</accession>
<keyword evidence="8" id="KW-0143">Chaperone</keyword>
<feature type="disulfide bond" description="Redox-active" evidence="10">
    <location>
        <begin position="143"/>
        <end position="147"/>
    </location>
</feature>
<keyword evidence="3 8" id="KW-0479">Metal-binding</keyword>
<dbReference type="OrthoDB" id="270009at2759"/>
<evidence type="ECO:0000256" key="10">
    <source>
        <dbReference type="PIRSR" id="PIRSR603782-2"/>
    </source>
</evidence>
<keyword evidence="10" id="KW-1015">Disulfide bond</keyword>
<evidence type="ECO:0000256" key="4">
    <source>
        <dbReference type="ARBA" id="ARBA00022792"/>
    </source>
</evidence>
<dbReference type="AlphaFoldDB" id="A0A3M7S3H1"/>
<dbReference type="EMBL" id="REGN01002093">
    <property type="protein sequence ID" value="RNA30366.1"/>
    <property type="molecule type" value="Genomic_DNA"/>
</dbReference>
<feature type="binding site" evidence="9">
    <location>
        <position position="147"/>
    </location>
    <ligand>
        <name>Cu cation</name>
        <dbReference type="ChEBI" id="CHEBI:23378"/>
    </ligand>
</feature>
<evidence type="ECO:0000256" key="9">
    <source>
        <dbReference type="PIRSR" id="PIRSR037736-1"/>
    </source>
</evidence>
<keyword evidence="7 11" id="KW-0472">Membrane</keyword>
<dbReference type="SUPFAM" id="SSF52833">
    <property type="entry name" value="Thioredoxin-like"/>
    <property type="match status" value="1"/>
</dbReference>
<dbReference type="STRING" id="10195.A0A3M7S3H1"/>
<dbReference type="Pfam" id="PF02630">
    <property type="entry name" value="SCO1-SenC"/>
    <property type="match status" value="1"/>
</dbReference>
<comment type="subunit">
    <text evidence="8">Homodimer.</text>
</comment>
<dbReference type="Proteomes" id="UP000276133">
    <property type="component" value="Unassembled WGS sequence"/>
</dbReference>
<protein>
    <submittedName>
        <fullName evidence="13">SCO1 mitochondrial</fullName>
    </submittedName>
</protein>
<dbReference type="PROSITE" id="PS51352">
    <property type="entry name" value="THIOREDOXIN_2"/>
    <property type="match status" value="1"/>
</dbReference>
<comment type="caution">
    <text evidence="13">The sequence shown here is derived from an EMBL/GenBank/DDBJ whole genome shotgun (WGS) entry which is preliminary data.</text>
</comment>
<dbReference type="PIRSF" id="PIRSF037736">
    <property type="entry name" value="SCO1"/>
    <property type="match status" value="1"/>
</dbReference>
<evidence type="ECO:0000256" key="7">
    <source>
        <dbReference type="ARBA" id="ARBA00023136"/>
    </source>
</evidence>
<evidence type="ECO:0000256" key="6">
    <source>
        <dbReference type="ARBA" id="ARBA00023128"/>
    </source>
</evidence>
<proteinExistence type="inferred from homology"/>
<feature type="binding site" evidence="9">
    <location>
        <position position="236"/>
    </location>
    <ligand>
        <name>Cu cation</name>
        <dbReference type="ChEBI" id="CHEBI:23378"/>
    </ligand>
</feature>
<dbReference type="GO" id="GO:0005743">
    <property type="term" value="C:mitochondrial inner membrane"/>
    <property type="evidence" value="ECO:0007669"/>
    <property type="project" value="UniProtKB-SubCell"/>
</dbReference>
<keyword evidence="6 8" id="KW-0496">Mitochondrion</keyword>
<dbReference type="GO" id="GO:0033617">
    <property type="term" value="P:mitochondrial respiratory chain complex IV assembly"/>
    <property type="evidence" value="ECO:0007669"/>
    <property type="project" value="TreeGrafter"/>
</dbReference>
<dbReference type="FunFam" id="3.40.30.10:FF:000013">
    <property type="entry name" value="Blast:Protein SCO1 homolog, mitochondrial"/>
    <property type="match status" value="1"/>
</dbReference>
<sequence>MQRLATRLIFSRTISLPNRTFKSLLSTNPTQKHFDVSKQTLNTCLIQKRFKSAGNDPKAKLKQNFQVSWRHVVVLFVFGGAAVLFMLKLKREKEESIRRQRKQAVGKMAIGGPFELIDQNGKVKKSSDFLGQWMLIYFGFTHCPDICPEEMDKMCHAVDLVEKVKIKGDPVLTPIFITVDPERDDVKAVSSYVKDFSPKLIGLTGDQKQIEQVTKAYRVYFSQGPKDEDNDYIVDHTVIMYLVDPEGNFVDYFGQNKTAEEVATAIAIHMGSYQAGKQ</sequence>
<dbReference type="CDD" id="cd02968">
    <property type="entry name" value="SCO"/>
    <property type="match status" value="1"/>
</dbReference>
<dbReference type="InterPro" id="IPR013766">
    <property type="entry name" value="Thioredoxin_domain"/>
</dbReference>
<evidence type="ECO:0000256" key="1">
    <source>
        <dbReference type="ARBA" id="ARBA00004273"/>
    </source>
</evidence>
<keyword evidence="11" id="KW-1133">Transmembrane helix</keyword>
<evidence type="ECO:0000256" key="2">
    <source>
        <dbReference type="ARBA" id="ARBA00010996"/>
    </source>
</evidence>
<dbReference type="InterPro" id="IPR003782">
    <property type="entry name" value="SCO1/SenC"/>
</dbReference>
<dbReference type="GO" id="GO:0006878">
    <property type="term" value="P:intracellular copper ion homeostasis"/>
    <property type="evidence" value="ECO:0007669"/>
    <property type="project" value="UniProtKB-UniRule"/>
</dbReference>
<keyword evidence="4 8" id="KW-0999">Mitochondrion inner membrane</keyword>
<evidence type="ECO:0000313" key="13">
    <source>
        <dbReference type="EMBL" id="RNA30366.1"/>
    </source>
</evidence>
<dbReference type="GO" id="GO:0005507">
    <property type="term" value="F:copper ion binding"/>
    <property type="evidence" value="ECO:0007669"/>
    <property type="project" value="InterPro"/>
</dbReference>
<dbReference type="PANTHER" id="PTHR12151:SF5">
    <property type="entry name" value="AT19154P"/>
    <property type="match status" value="1"/>
</dbReference>
<dbReference type="InterPro" id="IPR036249">
    <property type="entry name" value="Thioredoxin-like_sf"/>
</dbReference>
<comment type="similarity">
    <text evidence="2 8">Belongs to the SCO1/2 family.</text>
</comment>
<reference evidence="13 14" key="1">
    <citation type="journal article" date="2018" name="Sci. Rep.">
        <title>Genomic signatures of local adaptation to the degree of environmental predictability in rotifers.</title>
        <authorList>
            <person name="Franch-Gras L."/>
            <person name="Hahn C."/>
            <person name="Garcia-Roger E.M."/>
            <person name="Carmona M.J."/>
            <person name="Serra M."/>
            <person name="Gomez A."/>
        </authorList>
    </citation>
    <scope>NUCLEOTIDE SEQUENCE [LARGE SCALE GENOMIC DNA]</scope>
    <source>
        <strain evidence="13">HYR1</strain>
    </source>
</reference>
<evidence type="ECO:0000256" key="11">
    <source>
        <dbReference type="SAM" id="Phobius"/>
    </source>
</evidence>
<comment type="subcellular location">
    <subcellularLocation>
        <location evidence="1 8">Mitochondrion inner membrane</location>
    </subcellularLocation>
</comment>
<name>A0A3M7S3H1_BRAPC</name>
<dbReference type="GO" id="GO:0016531">
    <property type="term" value="F:copper chaperone activity"/>
    <property type="evidence" value="ECO:0007669"/>
    <property type="project" value="InterPro"/>
</dbReference>
<feature type="transmembrane region" description="Helical" evidence="11">
    <location>
        <begin position="69"/>
        <end position="89"/>
    </location>
</feature>
<dbReference type="PANTHER" id="PTHR12151">
    <property type="entry name" value="ELECTRON TRANSPORT PROTIN SCO1/SENC FAMILY MEMBER"/>
    <property type="match status" value="1"/>
</dbReference>
<keyword evidence="5 8" id="KW-0186">Copper</keyword>
<evidence type="ECO:0000259" key="12">
    <source>
        <dbReference type="PROSITE" id="PS51352"/>
    </source>
</evidence>